<dbReference type="Gene3D" id="3.30.70.360">
    <property type="match status" value="1"/>
</dbReference>
<evidence type="ECO:0000313" key="5">
    <source>
        <dbReference type="EMBL" id="AKJ01200.1"/>
    </source>
</evidence>
<evidence type="ECO:0000313" key="6">
    <source>
        <dbReference type="EMBL" id="REG24485.1"/>
    </source>
</evidence>
<feature type="domain" description="Peptidase M20 dimerisation" evidence="4">
    <location>
        <begin position="216"/>
        <end position="374"/>
    </location>
</feature>
<dbReference type="Proteomes" id="UP000256345">
    <property type="component" value="Unassembled WGS sequence"/>
</dbReference>
<dbReference type="InterPro" id="IPR011650">
    <property type="entry name" value="Peptidase_M20_dimer"/>
</dbReference>
<dbReference type="Gene3D" id="3.40.630.10">
    <property type="entry name" value="Zn peptidases"/>
    <property type="match status" value="1"/>
</dbReference>
<accession>A0AAC8TCT0</accession>
<reference evidence="6 8" key="2">
    <citation type="submission" date="2018-08" db="EMBL/GenBank/DDBJ databases">
        <title>Genomic Encyclopedia of Archaeal and Bacterial Type Strains, Phase II (KMG-II): from individual species to whole genera.</title>
        <authorList>
            <person name="Goeker M."/>
        </authorList>
    </citation>
    <scope>NUCLEOTIDE SEQUENCE [LARGE SCALE GENOMIC DNA]</scope>
    <source>
        <strain evidence="6 8">DSM 2261</strain>
    </source>
</reference>
<dbReference type="InterPro" id="IPR051458">
    <property type="entry name" value="Cyt/Met_Dipeptidase"/>
</dbReference>
<organism evidence="5 7">
    <name type="scientific">Archangium gephyra</name>
    <dbReference type="NCBI Taxonomy" id="48"/>
    <lineage>
        <taxon>Bacteria</taxon>
        <taxon>Pseudomonadati</taxon>
        <taxon>Myxococcota</taxon>
        <taxon>Myxococcia</taxon>
        <taxon>Myxococcales</taxon>
        <taxon>Cystobacterineae</taxon>
        <taxon>Archangiaceae</taxon>
        <taxon>Archangium</taxon>
    </lineage>
</organism>
<evidence type="ECO:0000256" key="3">
    <source>
        <dbReference type="ARBA" id="ARBA00022801"/>
    </source>
</evidence>
<dbReference type="SUPFAM" id="SSF53187">
    <property type="entry name" value="Zn-dependent exopeptidases"/>
    <property type="match status" value="1"/>
</dbReference>
<dbReference type="PANTHER" id="PTHR43270">
    <property type="entry name" value="BETA-ALA-HIS DIPEPTIDASE"/>
    <property type="match status" value="1"/>
</dbReference>
<keyword evidence="8" id="KW-1185">Reference proteome</keyword>
<proteinExistence type="predicted"/>
<keyword evidence="2" id="KW-0479">Metal-binding</keyword>
<dbReference type="CDD" id="cd05682">
    <property type="entry name" value="M20_dipept_dapE"/>
    <property type="match status" value="1"/>
</dbReference>
<dbReference type="AlphaFoldDB" id="A0AAC8TCT0"/>
<keyword evidence="1" id="KW-0645">Protease</keyword>
<keyword evidence="3" id="KW-0378">Hydrolase</keyword>
<evidence type="ECO:0000313" key="8">
    <source>
        <dbReference type="Proteomes" id="UP000256345"/>
    </source>
</evidence>
<dbReference type="Proteomes" id="UP000035579">
    <property type="component" value="Chromosome"/>
</dbReference>
<dbReference type="KEGG" id="age:AA314_02826"/>
<dbReference type="EMBL" id="CP011509">
    <property type="protein sequence ID" value="AKJ01200.1"/>
    <property type="molecule type" value="Genomic_DNA"/>
</dbReference>
<evidence type="ECO:0000259" key="4">
    <source>
        <dbReference type="Pfam" id="PF07687"/>
    </source>
</evidence>
<dbReference type="GO" id="GO:0006508">
    <property type="term" value="P:proteolysis"/>
    <property type="evidence" value="ECO:0007669"/>
    <property type="project" value="UniProtKB-KW"/>
</dbReference>
<dbReference type="InterPro" id="IPR002933">
    <property type="entry name" value="Peptidase_M20"/>
</dbReference>
<gene>
    <name evidence="5" type="ORF">AA314_02826</name>
    <name evidence="6" type="ORF">ATI61_11493</name>
</gene>
<dbReference type="GO" id="GO:0046872">
    <property type="term" value="F:metal ion binding"/>
    <property type="evidence" value="ECO:0007669"/>
    <property type="project" value="UniProtKB-KW"/>
</dbReference>
<dbReference type="EMBL" id="QUMU01000014">
    <property type="protein sequence ID" value="REG24485.1"/>
    <property type="molecule type" value="Genomic_DNA"/>
</dbReference>
<dbReference type="Pfam" id="PF07687">
    <property type="entry name" value="M20_dimer"/>
    <property type="match status" value="1"/>
</dbReference>
<protein>
    <submittedName>
        <fullName evidence="5 6">Succinyl-diaminopimelate desuccinylase</fullName>
    </submittedName>
</protein>
<reference evidence="5 7" key="1">
    <citation type="submission" date="2015-05" db="EMBL/GenBank/DDBJ databases">
        <title>Genome assembly of Archangium gephyra DSM 2261.</title>
        <authorList>
            <person name="Sharma G."/>
            <person name="Subramanian S."/>
        </authorList>
    </citation>
    <scope>NUCLEOTIDE SEQUENCE [LARGE SCALE GENOMIC DNA]</scope>
    <source>
        <strain evidence="5 7">DSM 2261</strain>
    </source>
</reference>
<dbReference type="PANTHER" id="PTHR43270:SF4">
    <property type="entry name" value="CARNOSINE DIPEPTIDASE 2, ISOFORM A"/>
    <property type="match status" value="1"/>
</dbReference>
<sequence>MSTSPRLNTTTAAASSERIWEEEILPRLHEYIRIPNKSPAFEPDWAKKGHMDKAVKLIAGWCESQAKYLPGLKVEVVTLKNEKGEERTPVIYMDIPGTGDDTVVLYGHLDKQPEMTGWRAGLSPWEPVREGDRLYGRGGADDGYSAFGSLAAIRLLKEQGIPHARCVVIIEACEESGSYDLPAYIEHLVPRIGKASLVVCLDSGCANYDQLWMTTSLRGLIAGNLRVEILSEGVHSGDASGIVPSSFRILRQVLSRVEEEQTGRIRVEGLQVHIPQARREQAAAVAEVLGEEVYSKFPWVPGARPMTADRTEQILNRTWRAALSVTGMEGIPALGSAGNVLRPFTAVKLSVRIPPRLDPKAAIQSLKQALEADPPYGAKVTFEGEKASAGWDAPPLEKWLEQAIHDASRAFFGKPFMAMGEGGTIPFMEMLGKRFPEAQFLITGVLGPNSNAHGPNEYLHIPTGKKLTCCVASVIASHSQR</sequence>
<dbReference type="RefSeq" id="WP_047855841.1">
    <property type="nucleotide sequence ID" value="NZ_CP011509.1"/>
</dbReference>
<name>A0AAC8TCT0_9BACT</name>
<evidence type="ECO:0000256" key="1">
    <source>
        <dbReference type="ARBA" id="ARBA00022670"/>
    </source>
</evidence>
<dbReference type="GO" id="GO:0008233">
    <property type="term" value="F:peptidase activity"/>
    <property type="evidence" value="ECO:0007669"/>
    <property type="project" value="UniProtKB-KW"/>
</dbReference>
<evidence type="ECO:0000256" key="2">
    <source>
        <dbReference type="ARBA" id="ARBA00022723"/>
    </source>
</evidence>
<dbReference type="Pfam" id="PF01546">
    <property type="entry name" value="Peptidase_M20"/>
    <property type="match status" value="1"/>
</dbReference>
<evidence type="ECO:0000313" key="7">
    <source>
        <dbReference type="Proteomes" id="UP000035579"/>
    </source>
</evidence>